<keyword evidence="4" id="KW-1185">Reference proteome</keyword>
<dbReference type="PANTHER" id="PTHR31516:SF17">
    <property type="entry name" value="STABILIZER OF AXONEMAL MICROTUBULES 2"/>
    <property type="match status" value="1"/>
</dbReference>
<comment type="caution">
    <text evidence="3">The sequence shown here is derived from an EMBL/GenBank/DDBJ whole genome shotgun (WGS) entry which is preliminary data.</text>
</comment>
<gene>
    <name evidence="3" type="ORF">AALO_G00191810</name>
</gene>
<protein>
    <recommendedName>
        <fullName evidence="5">Stabilizer of axonemal microtubules 2</fullName>
    </recommendedName>
</protein>
<evidence type="ECO:0000256" key="1">
    <source>
        <dbReference type="ARBA" id="ARBA00008738"/>
    </source>
</evidence>
<organism evidence="3 4">
    <name type="scientific">Alosa alosa</name>
    <name type="common">allis shad</name>
    <dbReference type="NCBI Taxonomy" id="278164"/>
    <lineage>
        <taxon>Eukaryota</taxon>
        <taxon>Metazoa</taxon>
        <taxon>Chordata</taxon>
        <taxon>Craniata</taxon>
        <taxon>Vertebrata</taxon>
        <taxon>Euteleostomi</taxon>
        <taxon>Actinopterygii</taxon>
        <taxon>Neopterygii</taxon>
        <taxon>Teleostei</taxon>
        <taxon>Clupei</taxon>
        <taxon>Clupeiformes</taxon>
        <taxon>Clupeoidei</taxon>
        <taxon>Clupeidae</taxon>
        <taxon>Alosa</taxon>
    </lineage>
</organism>
<feature type="compositionally biased region" description="Polar residues" evidence="2">
    <location>
        <begin position="45"/>
        <end position="54"/>
    </location>
</feature>
<feature type="compositionally biased region" description="Basic and acidic residues" evidence="2">
    <location>
        <begin position="56"/>
        <end position="67"/>
    </location>
</feature>
<sequence>MTRRCICQLCSCGRHRCPHPPTALHYGKGNKVCVITEYTEKYPSYGNQHPTQSLKPKRDFEGNKGKMDGTTTFKTDYIPYEVLPRPGRQKAEYKPKPGEIDMGTTYNQDFPCYEVKSVPPTKPKQRSHVASGKLDTVPTYKEDFRQWELSKRELRKPDVTYHPPSAKFGNFTTFQDDFAPRGLVPRKSFKPSNQPKLSDVPFDGVTSNQQAYVAHALEPRFYRPPKVYQRSSEPLQGLTSHKQDFQGLPGAITKSCKPENPKAASDSPFQSSTEFRDRFQQWPVAMPPRHKTLEYVAPTASMDLSTTTNTYYTRHNIQPYVSAKPFARPAQSSVPFQSITTMKEDFKPWGSCKQDIIKKPEELHKATGKMEDLTTFRAHFTQHALQPNISFKPPNAAMQRDVPMEDGTMYSTEFTPKKINVCPASFGNPPGYTLEDNDERGHKFFRKIPSQEGVKMVQTQEAVAVS</sequence>
<dbReference type="GO" id="GO:0005879">
    <property type="term" value="C:axonemal microtubule"/>
    <property type="evidence" value="ECO:0007669"/>
    <property type="project" value="TreeGrafter"/>
</dbReference>
<accession>A0AAV6G5J1</accession>
<evidence type="ECO:0000256" key="2">
    <source>
        <dbReference type="SAM" id="MobiDB-lite"/>
    </source>
</evidence>
<feature type="region of interest" description="Disordered" evidence="2">
    <location>
        <begin position="44"/>
        <end position="68"/>
    </location>
</feature>
<evidence type="ECO:0000313" key="3">
    <source>
        <dbReference type="EMBL" id="KAG5270364.1"/>
    </source>
</evidence>
<dbReference type="AlphaFoldDB" id="A0AAV6G5J1"/>
<dbReference type="PANTHER" id="PTHR31516">
    <property type="entry name" value="STABILIZER OF AXONEMAL MICROTUBULES 2"/>
    <property type="match status" value="1"/>
</dbReference>
<dbReference type="Proteomes" id="UP000823561">
    <property type="component" value="Chromosome 14"/>
</dbReference>
<name>A0AAV6G5J1_9TELE</name>
<dbReference type="InterPro" id="IPR033336">
    <property type="entry name" value="SAXO1/2"/>
</dbReference>
<dbReference type="GO" id="GO:0036126">
    <property type="term" value="C:sperm flagellum"/>
    <property type="evidence" value="ECO:0007669"/>
    <property type="project" value="TreeGrafter"/>
</dbReference>
<evidence type="ECO:0000313" key="4">
    <source>
        <dbReference type="Proteomes" id="UP000823561"/>
    </source>
</evidence>
<dbReference type="GO" id="GO:0008017">
    <property type="term" value="F:microtubule binding"/>
    <property type="evidence" value="ECO:0007669"/>
    <property type="project" value="InterPro"/>
</dbReference>
<dbReference type="Pfam" id="PF05217">
    <property type="entry name" value="SAXO1-2"/>
    <property type="match status" value="1"/>
</dbReference>
<reference evidence="3" key="1">
    <citation type="submission" date="2020-10" db="EMBL/GenBank/DDBJ databases">
        <title>Chromosome-scale genome assembly of the Allis shad, Alosa alosa.</title>
        <authorList>
            <person name="Margot Z."/>
            <person name="Christophe K."/>
            <person name="Cabau C."/>
            <person name="Louis A."/>
            <person name="Berthelot C."/>
            <person name="Parey E."/>
            <person name="Roest Crollius H."/>
            <person name="Montfort J."/>
            <person name="Robinson-Rechavi M."/>
            <person name="Bucao C."/>
            <person name="Bouchez O."/>
            <person name="Gislard M."/>
            <person name="Lluch J."/>
            <person name="Milhes M."/>
            <person name="Lampietro C."/>
            <person name="Lopez Roques C."/>
            <person name="Donnadieu C."/>
            <person name="Braasch I."/>
            <person name="Desvignes T."/>
            <person name="Postlethwait J."/>
            <person name="Bobe J."/>
            <person name="Guiguen Y."/>
        </authorList>
    </citation>
    <scope>NUCLEOTIDE SEQUENCE</scope>
    <source>
        <strain evidence="3">M-15738</strain>
        <tissue evidence="3">Blood</tissue>
    </source>
</reference>
<dbReference type="EMBL" id="JADWDJ010000014">
    <property type="protein sequence ID" value="KAG5270364.1"/>
    <property type="molecule type" value="Genomic_DNA"/>
</dbReference>
<dbReference type="GO" id="GO:0005814">
    <property type="term" value="C:centriole"/>
    <property type="evidence" value="ECO:0007669"/>
    <property type="project" value="TreeGrafter"/>
</dbReference>
<evidence type="ECO:0008006" key="5">
    <source>
        <dbReference type="Google" id="ProtNLM"/>
    </source>
</evidence>
<proteinExistence type="inferred from homology"/>
<comment type="similarity">
    <text evidence="1">Belongs to the FAM154 family.</text>
</comment>
<dbReference type="GO" id="GO:0036064">
    <property type="term" value="C:ciliary basal body"/>
    <property type="evidence" value="ECO:0007669"/>
    <property type="project" value="TreeGrafter"/>
</dbReference>